<feature type="binding site" evidence="12">
    <location>
        <position position="208"/>
    </location>
    <ligand>
        <name>pyruvate</name>
        <dbReference type="ChEBI" id="CHEBI:15361"/>
    </ligand>
</feature>
<dbReference type="InterPro" id="IPR005263">
    <property type="entry name" value="DapA"/>
</dbReference>
<gene>
    <name evidence="12 14" type="primary">dapA</name>
    <name evidence="14" type="ORF">ACFFLE_01685</name>
</gene>
<dbReference type="PROSITE" id="PS00666">
    <property type="entry name" value="DHDPS_2"/>
    <property type="match status" value="1"/>
</dbReference>
<dbReference type="PRINTS" id="PR00146">
    <property type="entry name" value="DHPICSNTHASE"/>
</dbReference>
<dbReference type="EC" id="4.3.3.7" evidence="4 12"/>
<feature type="site" description="Part of a proton relay during catalysis" evidence="12">
    <location>
        <position position="111"/>
    </location>
</feature>
<organism evidence="14 15">
    <name type="scientific">Salinicoccus siamensis</name>
    <dbReference type="NCBI Taxonomy" id="381830"/>
    <lineage>
        <taxon>Bacteria</taxon>
        <taxon>Bacillati</taxon>
        <taxon>Bacillota</taxon>
        <taxon>Bacilli</taxon>
        <taxon>Bacillales</taxon>
        <taxon>Staphylococcaceae</taxon>
        <taxon>Salinicoccus</taxon>
    </lineage>
</organism>
<comment type="caution">
    <text evidence="12">Was originally thought to be a dihydrodipicolinate synthase (DHDPS), catalyzing the condensation of (S)-aspartate-beta-semialdehyde [(S)-ASA] and pyruvate to dihydrodipicolinate (DHDP). However, it was shown in E.coli that the product of the enzymatic reaction is not dihydrodipicolinate but in fact (4S)-4-hydroxy-2,3,4,5-tetrahydro-(2S)-dipicolinic acid (HTPA), and that the consecutive dehydration reaction leading to DHDP is not spontaneous but catalyzed by DapB.</text>
</comment>
<dbReference type="CDD" id="cd00950">
    <property type="entry name" value="DHDPS"/>
    <property type="match status" value="1"/>
</dbReference>
<evidence type="ECO:0000256" key="10">
    <source>
        <dbReference type="ARBA" id="ARBA00023270"/>
    </source>
</evidence>
<dbReference type="InterPro" id="IPR020624">
    <property type="entry name" value="Schiff_base-form_aldolases_CS"/>
</dbReference>
<dbReference type="Pfam" id="PF00701">
    <property type="entry name" value="DHDPS"/>
    <property type="match status" value="1"/>
</dbReference>
<comment type="function">
    <text evidence="1 12">Catalyzes the condensation of (S)-aspartate-beta-semialdehyde [(S)-ASA] and pyruvate to 4-hydroxy-tetrahydrodipicolinate (HTPA).</text>
</comment>
<comment type="subcellular location">
    <subcellularLocation>
        <location evidence="12">Cytoplasm</location>
    </subcellularLocation>
</comment>
<evidence type="ECO:0000256" key="1">
    <source>
        <dbReference type="ARBA" id="ARBA00003294"/>
    </source>
</evidence>
<evidence type="ECO:0000256" key="13">
    <source>
        <dbReference type="PIRNR" id="PIRNR001365"/>
    </source>
</evidence>
<evidence type="ECO:0000256" key="5">
    <source>
        <dbReference type="ARBA" id="ARBA00022490"/>
    </source>
</evidence>
<comment type="subunit">
    <text evidence="12">Homotetramer; dimer of dimers.</text>
</comment>
<evidence type="ECO:0000256" key="6">
    <source>
        <dbReference type="ARBA" id="ARBA00022605"/>
    </source>
</evidence>
<keyword evidence="10 12" id="KW-0704">Schiff base</keyword>
<dbReference type="EMBL" id="JBHMAH010000004">
    <property type="protein sequence ID" value="MFB9859819.1"/>
    <property type="molecule type" value="Genomic_DNA"/>
</dbReference>
<evidence type="ECO:0000313" key="15">
    <source>
        <dbReference type="Proteomes" id="UP001589740"/>
    </source>
</evidence>
<keyword evidence="9 12" id="KW-0456">Lyase</keyword>
<dbReference type="RefSeq" id="WP_380569446.1">
    <property type="nucleotide sequence ID" value="NZ_JBHMAH010000004.1"/>
</dbReference>
<sequence>MDSRLIFEGVGVAITTPFSSDEIDFEAFSDHIEYLIKNNAQALIVNGTTGESPTLSMKEAKLLIEAAVTKVAGRIPVIAGTGTNATQSTVEMSKFAENVGADGIMLITPYYNKTNQKGLYQHFIKVADSTNLPVVLYNVPSRTAMTIEAETVYALSKHPNIIALKDATGNLEYTKQLLELTGDENFSLYSGNDDNMHRFCSIGGKGLISVVGNVIPGEMQDIYGSIKEHKPDSEAKFQQLMPLIEAAQVDVNPMPIKAMTSALGFGLNEFRLPLVPLEGAALGHALRTLKNYKEGIVL</sequence>
<dbReference type="InterPro" id="IPR020625">
    <property type="entry name" value="Schiff_base-form_aldolases_AS"/>
</dbReference>
<dbReference type="InterPro" id="IPR013785">
    <property type="entry name" value="Aldolase_TIM"/>
</dbReference>
<dbReference type="SUPFAM" id="SSF51569">
    <property type="entry name" value="Aldolase"/>
    <property type="match status" value="1"/>
</dbReference>
<dbReference type="Gene3D" id="3.20.20.70">
    <property type="entry name" value="Aldolase class I"/>
    <property type="match status" value="1"/>
</dbReference>
<reference evidence="14 15" key="1">
    <citation type="submission" date="2024-09" db="EMBL/GenBank/DDBJ databases">
        <authorList>
            <person name="Sun Q."/>
            <person name="Mori K."/>
        </authorList>
    </citation>
    <scope>NUCLEOTIDE SEQUENCE [LARGE SCALE GENOMIC DNA]</scope>
    <source>
        <strain evidence="14 15">JCM 12822</strain>
    </source>
</reference>
<feature type="active site" description="Schiff-base intermediate with substrate" evidence="12">
    <location>
        <position position="165"/>
    </location>
</feature>
<dbReference type="PIRSF" id="PIRSF001365">
    <property type="entry name" value="DHDPS"/>
    <property type="match status" value="1"/>
</dbReference>
<dbReference type="HAMAP" id="MF_00418">
    <property type="entry name" value="DapA"/>
    <property type="match status" value="1"/>
</dbReference>
<evidence type="ECO:0000256" key="2">
    <source>
        <dbReference type="ARBA" id="ARBA00005120"/>
    </source>
</evidence>
<dbReference type="PANTHER" id="PTHR12128:SF66">
    <property type="entry name" value="4-HYDROXY-2-OXOGLUTARATE ALDOLASE, MITOCHONDRIAL"/>
    <property type="match status" value="1"/>
</dbReference>
<comment type="pathway">
    <text evidence="2 12">Amino-acid biosynthesis; L-lysine biosynthesis via DAP pathway; (S)-tetrahydrodipicolinate from L-aspartate: step 3/4.</text>
</comment>
<evidence type="ECO:0000256" key="7">
    <source>
        <dbReference type="ARBA" id="ARBA00022915"/>
    </source>
</evidence>
<comment type="similarity">
    <text evidence="3 12 13">Belongs to the DapA family.</text>
</comment>
<keyword evidence="8 12" id="KW-0457">Lysine biosynthesis</keyword>
<evidence type="ECO:0000256" key="11">
    <source>
        <dbReference type="ARBA" id="ARBA00047836"/>
    </source>
</evidence>
<keyword evidence="7 12" id="KW-0220">Diaminopimelate biosynthesis</keyword>
<evidence type="ECO:0000256" key="3">
    <source>
        <dbReference type="ARBA" id="ARBA00007592"/>
    </source>
</evidence>
<comment type="catalytic activity">
    <reaction evidence="11 12">
        <text>L-aspartate 4-semialdehyde + pyruvate = (2S,4S)-4-hydroxy-2,3,4,5-tetrahydrodipicolinate + H2O + H(+)</text>
        <dbReference type="Rhea" id="RHEA:34171"/>
        <dbReference type="ChEBI" id="CHEBI:15361"/>
        <dbReference type="ChEBI" id="CHEBI:15377"/>
        <dbReference type="ChEBI" id="CHEBI:15378"/>
        <dbReference type="ChEBI" id="CHEBI:67139"/>
        <dbReference type="ChEBI" id="CHEBI:537519"/>
        <dbReference type="EC" id="4.3.3.7"/>
    </reaction>
</comment>
<evidence type="ECO:0000256" key="9">
    <source>
        <dbReference type="ARBA" id="ARBA00023239"/>
    </source>
</evidence>
<dbReference type="SMART" id="SM01130">
    <property type="entry name" value="DHDPS"/>
    <property type="match status" value="1"/>
</dbReference>
<feature type="active site" description="Proton donor/acceptor" evidence="12">
    <location>
        <position position="137"/>
    </location>
</feature>
<evidence type="ECO:0000313" key="14">
    <source>
        <dbReference type="EMBL" id="MFB9859819.1"/>
    </source>
</evidence>
<keyword evidence="15" id="KW-1185">Reference proteome</keyword>
<proteinExistence type="inferred from homology"/>
<dbReference type="PROSITE" id="PS00665">
    <property type="entry name" value="DHDPS_1"/>
    <property type="match status" value="1"/>
</dbReference>
<protein>
    <recommendedName>
        <fullName evidence="4 12">4-hydroxy-tetrahydrodipicolinate synthase</fullName>
        <shortName evidence="12">HTPA synthase</shortName>
        <ecNumber evidence="4 12">4.3.3.7</ecNumber>
    </recommendedName>
</protein>
<dbReference type="Proteomes" id="UP001589740">
    <property type="component" value="Unassembled WGS sequence"/>
</dbReference>
<feature type="site" description="Part of a proton relay during catalysis" evidence="12">
    <location>
        <position position="48"/>
    </location>
</feature>
<dbReference type="PANTHER" id="PTHR12128">
    <property type="entry name" value="DIHYDRODIPICOLINATE SYNTHASE"/>
    <property type="match status" value="1"/>
</dbReference>
<name>A0ABV5Z2V2_9STAP</name>
<dbReference type="GO" id="GO:0008840">
    <property type="term" value="F:4-hydroxy-tetrahydrodipicolinate synthase activity"/>
    <property type="evidence" value="ECO:0007669"/>
    <property type="project" value="UniProtKB-EC"/>
</dbReference>
<comment type="caution">
    <text evidence="14">The sequence shown here is derived from an EMBL/GenBank/DDBJ whole genome shotgun (WGS) entry which is preliminary data.</text>
</comment>
<keyword evidence="5 12" id="KW-0963">Cytoplasm</keyword>
<evidence type="ECO:0000256" key="4">
    <source>
        <dbReference type="ARBA" id="ARBA00012086"/>
    </source>
</evidence>
<dbReference type="InterPro" id="IPR002220">
    <property type="entry name" value="DapA-like"/>
</dbReference>
<evidence type="ECO:0000256" key="8">
    <source>
        <dbReference type="ARBA" id="ARBA00023154"/>
    </source>
</evidence>
<accession>A0ABV5Z2V2</accession>
<keyword evidence="6 12" id="KW-0028">Amino-acid biosynthesis</keyword>
<dbReference type="NCBIfam" id="TIGR00674">
    <property type="entry name" value="dapA"/>
    <property type="match status" value="1"/>
</dbReference>
<evidence type="ECO:0000256" key="12">
    <source>
        <dbReference type="HAMAP-Rule" id="MF_00418"/>
    </source>
</evidence>
<feature type="binding site" evidence="12">
    <location>
        <position position="49"/>
    </location>
    <ligand>
        <name>pyruvate</name>
        <dbReference type="ChEBI" id="CHEBI:15361"/>
    </ligand>
</feature>